<feature type="region of interest" description="Disordered" evidence="1">
    <location>
        <begin position="250"/>
        <end position="295"/>
    </location>
</feature>
<feature type="compositionally biased region" description="Low complexity" evidence="1">
    <location>
        <begin position="181"/>
        <end position="193"/>
    </location>
</feature>
<feature type="region of interest" description="Disordered" evidence="1">
    <location>
        <begin position="1"/>
        <end position="84"/>
    </location>
</feature>
<feature type="compositionally biased region" description="Acidic residues" evidence="1">
    <location>
        <begin position="252"/>
        <end position="261"/>
    </location>
</feature>
<protein>
    <submittedName>
        <fullName evidence="2">Uncharacterized protein</fullName>
    </submittedName>
</protein>
<keyword evidence="3" id="KW-1185">Reference proteome</keyword>
<sequence>MSSRTPTTRRAEAIPSMARNETATAVDGTGHGTAVTMPHSQEPSKSLGLGSPSLVPDDTDSHEKEQDDEGVNEEPAHTPVAKASIKKARTKKAISIESIWTITTIKSKSNRADMMAMIREAGKNPDCFIQKGVTGIHEYCHALQVWYDGAKGADDVEEAEANMPEPEDYVQMKGSKKAVAKTPPAKAAPTKTALQEAGSGKKRARDDDDEDAYVREFIKKMKTDGVFSPWIGGSAEQNDDVGMWEAAPADYNSDEEEEVLEPEFLREGNEDEDDDEEEEEEEEDEEPDSDAEDEEEYCAIEADILRWRLKLLKVITWDDIKHGTSIDDSKYAKEHTDLAESPDAAVLIPITAQELFRQVLIAIDTLNKMVADGVRRYTKAFKDKVGALKGEWKRLVAHLVKCWEGQATPDAVPEFLHHGLGQDLQEAVEGDWLSDEGPDGRPSLHARVFRTRFKAEFPEKYRDEWLKTNFS</sequence>
<gene>
    <name evidence="2" type="ORF">P154DRAFT_540927</name>
</gene>
<dbReference type="Proteomes" id="UP000799779">
    <property type="component" value="Unassembled WGS sequence"/>
</dbReference>
<evidence type="ECO:0000256" key="1">
    <source>
        <dbReference type="SAM" id="MobiDB-lite"/>
    </source>
</evidence>
<accession>A0A6A5VVU8</accession>
<name>A0A6A5VVU8_9PLEO</name>
<organism evidence="2 3">
    <name type="scientific">Amniculicola lignicola CBS 123094</name>
    <dbReference type="NCBI Taxonomy" id="1392246"/>
    <lineage>
        <taxon>Eukaryota</taxon>
        <taxon>Fungi</taxon>
        <taxon>Dikarya</taxon>
        <taxon>Ascomycota</taxon>
        <taxon>Pezizomycotina</taxon>
        <taxon>Dothideomycetes</taxon>
        <taxon>Pleosporomycetidae</taxon>
        <taxon>Pleosporales</taxon>
        <taxon>Amniculicolaceae</taxon>
        <taxon>Amniculicola</taxon>
    </lineage>
</organism>
<feature type="region of interest" description="Disordered" evidence="1">
    <location>
        <begin position="181"/>
        <end position="209"/>
    </location>
</feature>
<dbReference type="EMBL" id="ML977781">
    <property type="protein sequence ID" value="KAF1992809.1"/>
    <property type="molecule type" value="Genomic_DNA"/>
</dbReference>
<feature type="compositionally biased region" description="Acidic residues" evidence="1">
    <location>
        <begin position="269"/>
        <end position="295"/>
    </location>
</feature>
<feature type="compositionally biased region" description="Low complexity" evidence="1">
    <location>
        <begin position="43"/>
        <end position="54"/>
    </location>
</feature>
<reference evidence="2" key="1">
    <citation type="journal article" date="2020" name="Stud. Mycol.">
        <title>101 Dothideomycetes genomes: a test case for predicting lifestyles and emergence of pathogens.</title>
        <authorList>
            <person name="Haridas S."/>
            <person name="Albert R."/>
            <person name="Binder M."/>
            <person name="Bloem J."/>
            <person name="Labutti K."/>
            <person name="Salamov A."/>
            <person name="Andreopoulos B."/>
            <person name="Baker S."/>
            <person name="Barry K."/>
            <person name="Bills G."/>
            <person name="Bluhm B."/>
            <person name="Cannon C."/>
            <person name="Castanera R."/>
            <person name="Culley D."/>
            <person name="Daum C."/>
            <person name="Ezra D."/>
            <person name="Gonzalez J."/>
            <person name="Henrissat B."/>
            <person name="Kuo A."/>
            <person name="Liang C."/>
            <person name="Lipzen A."/>
            <person name="Lutzoni F."/>
            <person name="Magnuson J."/>
            <person name="Mondo S."/>
            <person name="Nolan M."/>
            <person name="Ohm R."/>
            <person name="Pangilinan J."/>
            <person name="Park H.-J."/>
            <person name="Ramirez L."/>
            <person name="Alfaro M."/>
            <person name="Sun H."/>
            <person name="Tritt A."/>
            <person name="Yoshinaga Y."/>
            <person name="Zwiers L.-H."/>
            <person name="Turgeon B."/>
            <person name="Goodwin S."/>
            <person name="Spatafora J."/>
            <person name="Crous P."/>
            <person name="Grigoriev I."/>
        </authorList>
    </citation>
    <scope>NUCLEOTIDE SEQUENCE</scope>
    <source>
        <strain evidence="2">CBS 123094</strain>
    </source>
</reference>
<evidence type="ECO:0000313" key="3">
    <source>
        <dbReference type="Proteomes" id="UP000799779"/>
    </source>
</evidence>
<proteinExistence type="predicted"/>
<dbReference type="AlphaFoldDB" id="A0A6A5VVU8"/>
<evidence type="ECO:0000313" key="2">
    <source>
        <dbReference type="EMBL" id="KAF1992809.1"/>
    </source>
</evidence>